<reference evidence="2" key="2">
    <citation type="submission" date="2016-06" db="UniProtKB">
        <authorList>
            <consortium name="WormBaseParasite"/>
        </authorList>
    </citation>
    <scope>IDENTIFICATION</scope>
</reference>
<name>A0A183CRW1_GLOPA</name>
<evidence type="ECO:0000313" key="1">
    <source>
        <dbReference type="Proteomes" id="UP000050741"/>
    </source>
</evidence>
<reference evidence="1" key="1">
    <citation type="submission" date="2014-05" db="EMBL/GenBank/DDBJ databases">
        <title>The genome and life-stage specific transcriptomes of Globodera pallida elucidate key aspects of plant parasitism by a cyst nematode.</title>
        <authorList>
            <person name="Cotton J.A."/>
            <person name="Lilley C.J."/>
            <person name="Jones L.M."/>
            <person name="Kikuchi T."/>
            <person name="Reid A.J."/>
            <person name="Thorpe P."/>
            <person name="Tsai I.J."/>
            <person name="Beasley H."/>
            <person name="Blok V."/>
            <person name="Cock P.J.A."/>
            <person name="Van den Akker S.E."/>
            <person name="Holroyd N."/>
            <person name="Hunt M."/>
            <person name="Mantelin S."/>
            <person name="Naghra H."/>
            <person name="Pain A."/>
            <person name="Palomares-Rius J.E."/>
            <person name="Zarowiecki M."/>
            <person name="Berriman M."/>
            <person name="Jones J.T."/>
            <person name="Urwin P.E."/>
        </authorList>
    </citation>
    <scope>NUCLEOTIDE SEQUENCE [LARGE SCALE GENOMIC DNA]</scope>
    <source>
        <strain evidence="1">Lindley</strain>
    </source>
</reference>
<dbReference type="WBParaSite" id="GPLIN_001561900">
    <property type="protein sequence ID" value="GPLIN_001561900"/>
    <property type="gene ID" value="GPLIN_001561900"/>
</dbReference>
<evidence type="ECO:0000313" key="2">
    <source>
        <dbReference type="WBParaSite" id="GPLIN_001561900"/>
    </source>
</evidence>
<organism evidence="1 2">
    <name type="scientific">Globodera pallida</name>
    <name type="common">Potato cyst nematode worm</name>
    <name type="synonym">Heterodera pallida</name>
    <dbReference type="NCBI Taxonomy" id="36090"/>
    <lineage>
        <taxon>Eukaryota</taxon>
        <taxon>Metazoa</taxon>
        <taxon>Ecdysozoa</taxon>
        <taxon>Nematoda</taxon>
        <taxon>Chromadorea</taxon>
        <taxon>Rhabditida</taxon>
        <taxon>Tylenchina</taxon>
        <taxon>Tylenchomorpha</taxon>
        <taxon>Tylenchoidea</taxon>
        <taxon>Heteroderidae</taxon>
        <taxon>Heteroderinae</taxon>
        <taxon>Globodera</taxon>
    </lineage>
</organism>
<sequence>MCEALRNKFEVKAALLATGWAVEASADDYWACGLSLDDPWVGSSRHWRAPNQLERALEMIREEKRPLPQPTTQQLAVEAVVAQASACNFVVAVVLDAQVQPMFIKVADEVIGGQRRLQIGHRIRVQTVRWIAGNKRLAEIGCMEQPAWLHQGQVVCQAGAVAVENVTKPPLREGRKSDQTFHHGLCIGREWRRYRRAAPHAGGDTAEAVEKRTMGD</sequence>
<proteinExistence type="predicted"/>
<keyword evidence="1" id="KW-1185">Reference proteome</keyword>
<protein>
    <submittedName>
        <fullName evidence="2">Transposase</fullName>
    </submittedName>
</protein>
<dbReference type="AlphaFoldDB" id="A0A183CRW1"/>
<dbReference type="Proteomes" id="UP000050741">
    <property type="component" value="Unassembled WGS sequence"/>
</dbReference>
<accession>A0A183CRW1</accession>